<dbReference type="Proteomes" id="UP000689195">
    <property type="component" value="Unassembled WGS sequence"/>
</dbReference>
<evidence type="ECO:0000313" key="1">
    <source>
        <dbReference type="EMBL" id="CAD8175181.1"/>
    </source>
</evidence>
<dbReference type="EMBL" id="CAJJDO010000062">
    <property type="protein sequence ID" value="CAD8175181.1"/>
    <property type="molecule type" value="Genomic_DNA"/>
</dbReference>
<protein>
    <submittedName>
        <fullName evidence="1">Uncharacterized protein</fullName>
    </submittedName>
</protein>
<keyword evidence="2" id="KW-1185">Reference proteome</keyword>
<name>A0A8S1VEX4_9CILI</name>
<dbReference type="AlphaFoldDB" id="A0A8S1VEX4"/>
<gene>
    <name evidence="1" type="ORF">PPENT_87.1.T0620213</name>
</gene>
<accession>A0A8S1VEX4</accession>
<proteinExistence type="predicted"/>
<sequence>MYQIIHTIYQTDQIVIHQARNGNIPMVSLSVNRRLDLMPLAQCGGLCLRVTKELGAKLEVTNQKIVLIEDVKISDNKTELYFIGELYHLNDQDLMEGRKTESVRRILIELYKAYNSLLKQNKQLDFSLYNLFQVQDQLKILDIGVLNKKVQKDSTPTNQLALLILKLFLSRQQYKPLKYMNCEQQIEYIRNFNEFSILLPMLEDIHKRISWENLGYYLISDVNKQEVPPVAVYYKQPYKLNSTLNSYSLAVQRMQSNIRSRSKRHLGSLYEHQKTSINGQEDDSQENQRIVRCRRTIHPNINLIKPGSMQSTPNHNKMEHPNRHSPIILNTQSQTQQIRSQFKTENSLQTIHQNISYDNFFLNTQTMTPEDSQSKFVSINASVSQNFYSQENQITNENEQLSTLQQLQEKSTIQHEKKIIFKLPQHKQLPPKDNESTIKVIKFEEDVVKEFEQYTEKYKEYIECLNMIGKTVAKCITTLDAKNNLWMMPLFIVFKRMYQLRMQLEDSIKNNHNIYKFQYFQEYIESQKYQEFKEEFFNQNNIVKNEVQTLLQNCEFKIDKLDKKNQQKIIPLLNLNLDQSIRDISFIYFYQQIYSHIKKLMVERPKQAQQLRDLIVKIQCSLLIMDQSIGDFKFDMKEYNNHKQEEQYRQENEQKLEKIKMRIQKNGYQF</sequence>
<reference evidence="1" key="1">
    <citation type="submission" date="2021-01" db="EMBL/GenBank/DDBJ databases">
        <authorList>
            <consortium name="Genoscope - CEA"/>
            <person name="William W."/>
        </authorList>
    </citation>
    <scope>NUCLEOTIDE SEQUENCE</scope>
</reference>
<organism evidence="1 2">
    <name type="scientific">Paramecium pentaurelia</name>
    <dbReference type="NCBI Taxonomy" id="43138"/>
    <lineage>
        <taxon>Eukaryota</taxon>
        <taxon>Sar</taxon>
        <taxon>Alveolata</taxon>
        <taxon>Ciliophora</taxon>
        <taxon>Intramacronucleata</taxon>
        <taxon>Oligohymenophorea</taxon>
        <taxon>Peniculida</taxon>
        <taxon>Parameciidae</taxon>
        <taxon>Paramecium</taxon>
    </lineage>
</organism>
<comment type="caution">
    <text evidence="1">The sequence shown here is derived from an EMBL/GenBank/DDBJ whole genome shotgun (WGS) entry which is preliminary data.</text>
</comment>
<dbReference type="OrthoDB" id="296079at2759"/>
<evidence type="ECO:0000313" key="2">
    <source>
        <dbReference type="Proteomes" id="UP000689195"/>
    </source>
</evidence>